<protein>
    <submittedName>
        <fullName evidence="1">Uncharacterized protein</fullName>
    </submittedName>
</protein>
<evidence type="ECO:0000313" key="2">
    <source>
        <dbReference type="Proteomes" id="UP000595140"/>
    </source>
</evidence>
<reference evidence="1 2" key="1">
    <citation type="submission" date="2018-04" db="EMBL/GenBank/DDBJ databases">
        <authorList>
            <person name="Vogel A."/>
        </authorList>
    </citation>
    <scope>NUCLEOTIDE SEQUENCE [LARGE SCALE GENOMIC DNA]</scope>
</reference>
<gene>
    <name evidence="1" type="ORF">CCAM_LOCUS42967</name>
</gene>
<evidence type="ECO:0000313" key="1">
    <source>
        <dbReference type="EMBL" id="VFR01192.1"/>
    </source>
</evidence>
<proteinExistence type="predicted"/>
<organism evidence="1 2">
    <name type="scientific">Cuscuta campestris</name>
    <dbReference type="NCBI Taxonomy" id="132261"/>
    <lineage>
        <taxon>Eukaryota</taxon>
        <taxon>Viridiplantae</taxon>
        <taxon>Streptophyta</taxon>
        <taxon>Embryophyta</taxon>
        <taxon>Tracheophyta</taxon>
        <taxon>Spermatophyta</taxon>
        <taxon>Magnoliopsida</taxon>
        <taxon>eudicotyledons</taxon>
        <taxon>Gunneridae</taxon>
        <taxon>Pentapetalae</taxon>
        <taxon>asterids</taxon>
        <taxon>lamiids</taxon>
        <taxon>Solanales</taxon>
        <taxon>Convolvulaceae</taxon>
        <taxon>Cuscuteae</taxon>
        <taxon>Cuscuta</taxon>
        <taxon>Cuscuta subgen. Grammica</taxon>
        <taxon>Cuscuta sect. Cleistogrammica</taxon>
    </lineage>
</organism>
<accession>A0A484NIA7</accession>
<sequence length="121" mass="14163">MWALDPLFPDIVKRVWDKEILGRPMYQVCCKSKELKMHLKGLHRNKFGRTFQDVDAIKIKLHITQTELKLDLMNEELIKEESTLIHKLQGVMKASLLMMSQMYKKDWITEGDLNSNCSSPV</sequence>
<name>A0A484NIA7_9ASTE</name>
<dbReference type="AlphaFoldDB" id="A0A484NIA7"/>
<keyword evidence="2" id="KW-1185">Reference proteome</keyword>
<dbReference type="EMBL" id="OOIL02006740">
    <property type="protein sequence ID" value="VFR01192.1"/>
    <property type="molecule type" value="Genomic_DNA"/>
</dbReference>
<dbReference type="Proteomes" id="UP000595140">
    <property type="component" value="Unassembled WGS sequence"/>
</dbReference>